<evidence type="ECO:0000256" key="4">
    <source>
        <dbReference type="ARBA" id="ARBA00022801"/>
    </source>
</evidence>
<dbReference type="PROSITE" id="PS51892">
    <property type="entry name" value="SUBTILASE"/>
    <property type="match status" value="1"/>
</dbReference>
<dbReference type="EMBL" id="JAAIWM010000003">
    <property type="protein sequence ID" value="NEY72274.1"/>
    <property type="molecule type" value="Genomic_DNA"/>
</dbReference>
<dbReference type="PRINTS" id="PR00723">
    <property type="entry name" value="SUBTILISIN"/>
</dbReference>
<dbReference type="GO" id="GO:0006508">
    <property type="term" value="P:proteolysis"/>
    <property type="evidence" value="ECO:0007669"/>
    <property type="project" value="UniProtKB-KW"/>
</dbReference>
<evidence type="ECO:0000256" key="6">
    <source>
        <dbReference type="PROSITE-ProRule" id="PRU01240"/>
    </source>
</evidence>
<dbReference type="InterPro" id="IPR036852">
    <property type="entry name" value="Peptidase_S8/S53_dom_sf"/>
</dbReference>
<organism evidence="9 10">
    <name type="scientific">Bacillus mesophilus</name>
    <dbReference type="NCBI Taxonomy" id="1808955"/>
    <lineage>
        <taxon>Bacteria</taxon>
        <taxon>Bacillati</taxon>
        <taxon>Bacillota</taxon>
        <taxon>Bacilli</taxon>
        <taxon>Bacillales</taxon>
        <taxon>Bacillaceae</taxon>
        <taxon>Bacillus</taxon>
    </lineage>
</organism>
<dbReference type="AlphaFoldDB" id="A0A6M0Q7G9"/>
<evidence type="ECO:0000259" key="8">
    <source>
        <dbReference type="Pfam" id="PF00082"/>
    </source>
</evidence>
<dbReference type="PANTHER" id="PTHR43806:SF11">
    <property type="entry name" value="CEREVISIN-RELATED"/>
    <property type="match status" value="1"/>
</dbReference>
<protein>
    <submittedName>
        <fullName evidence="9">S8 family peptidase</fullName>
    </submittedName>
</protein>
<dbReference type="InterPro" id="IPR015500">
    <property type="entry name" value="Peptidase_S8_subtilisin-rel"/>
</dbReference>
<feature type="active site" description="Charge relay system" evidence="6">
    <location>
        <position position="135"/>
    </location>
</feature>
<sequence length="799" mass="88568">MTMLKKLVAISILIFCLMINGETKFANEVIDEALTKEQELIPITILFKDQINEQLLTSYSIKVERSYDFLPAVTVMVPKPIIDVIKVNESIQNIIYEQPIKVLSQVEDWGISKTRVNKTWEAGYTGQGIDVAVLDTGVSTHSDLNIKGGVSFLENSTSYHDDNGHGTHVTGIINAQNNTIGTRGVAPNANVYSLKILDSQGYGTTFDLAAAIEWSIQNKMDIINLSFGYLNEDPVIKELLDTAYNNGILVVAAAGNNVEEVMYPARHASVISVGAVDEMNLKADFSPTSNEIELVAPGVGIISTYLNNEYSIISGTSMATPYVTGILALLKEANPTLGAVELRSLLQKTVLDLGVPGKDQEFGLGLAQSLDFPDQHSVFNPSDKYFKAIARTAIYVKINDKLVRSGAVDDNQEYPRIRDYGDWHEIKFGNGVGYVKKEYTRQTSGENIKNLNTTFKNSSLKIIPNKNIAVYDNTSGRLVQFGSLYKGVEYPIISDIGAWLRVDLSGRIGFIKESDVKYVFPSTAKYFEVLTRTAIYEKKDNQLVRVGAVDAGQEYPIIRHYGNWLEIKFGNGIGYVNKLYTKPSSGSRIKNLNTTIKNSKVFVSPLVNIAVYDNTSGSLVQYASLYKGVKYPIINDIGSWLRVDVAGRIGFIREKDVQQVFTSDVLFFEVNTRTAVYQKINGSLIRVGAVDAGQEYPRIRDYGSWHEVKFGNGVGYVKKEYTKPSFGTNINNLNTGPSTYTKLVNPVVNIAVYDNTSGSLVQFGSLYTGFPYPIIQDIGSWLRIDLFGRVGYINEKFVK</sequence>
<evidence type="ECO:0000256" key="5">
    <source>
        <dbReference type="ARBA" id="ARBA00022825"/>
    </source>
</evidence>
<keyword evidence="5 6" id="KW-0720">Serine protease</keyword>
<accession>A0A6M0Q7G9</accession>
<keyword evidence="3" id="KW-0479">Metal-binding</keyword>
<evidence type="ECO:0000256" key="3">
    <source>
        <dbReference type="ARBA" id="ARBA00022723"/>
    </source>
</evidence>
<dbReference type="InterPro" id="IPR023828">
    <property type="entry name" value="Peptidase_S8_Ser-AS"/>
</dbReference>
<dbReference type="InterPro" id="IPR023827">
    <property type="entry name" value="Peptidase_S8_Asp-AS"/>
</dbReference>
<dbReference type="Gene3D" id="3.40.50.200">
    <property type="entry name" value="Peptidase S8/S53 domain"/>
    <property type="match status" value="1"/>
</dbReference>
<dbReference type="InterPro" id="IPR050131">
    <property type="entry name" value="Peptidase_S8_subtilisin-like"/>
</dbReference>
<dbReference type="CDD" id="cd07477">
    <property type="entry name" value="Peptidases_S8_Subtilisin_subset"/>
    <property type="match status" value="1"/>
</dbReference>
<comment type="caution">
    <text evidence="9">The sequence shown here is derived from an EMBL/GenBank/DDBJ whole genome shotgun (WGS) entry which is preliminary data.</text>
</comment>
<keyword evidence="10" id="KW-1185">Reference proteome</keyword>
<evidence type="ECO:0000313" key="9">
    <source>
        <dbReference type="EMBL" id="NEY72274.1"/>
    </source>
</evidence>
<dbReference type="PROSITE" id="PS00136">
    <property type="entry name" value="SUBTILASE_ASP"/>
    <property type="match status" value="1"/>
</dbReference>
<comment type="similarity">
    <text evidence="1 6 7">Belongs to the peptidase S8 family.</text>
</comment>
<dbReference type="SUPFAM" id="SSF52743">
    <property type="entry name" value="Subtilisin-like"/>
    <property type="match status" value="1"/>
</dbReference>
<reference evidence="9 10" key="1">
    <citation type="submission" date="2020-02" db="EMBL/GenBank/DDBJ databases">
        <title>Bacillus aquiflavi sp. nov., isolated from yellow water of strong flavor Chinese baijiu in Yibin region of China.</title>
        <authorList>
            <person name="Xie J."/>
        </authorList>
    </citation>
    <scope>NUCLEOTIDE SEQUENCE [LARGE SCALE GENOMIC DNA]</scope>
    <source>
        <strain evidence="9 10">SA4</strain>
    </source>
</reference>
<name>A0A6M0Q7G9_9BACI</name>
<keyword evidence="2 6" id="KW-0645">Protease</keyword>
<evidence type="ECO:0000313" key="10">
    <source>
        <dbReference type="Proteomes" id="UP000481043"/>
    </source>
</evidence>
<feature type="domain" description="Peptidase S8/S53" evidence="8">
    <location>
        <begin position="126"/>
        <end position="365"/>
    </location>
</feature>
<dbReference type="PANTHER" id="PTHR43806">
    <property type="entry name" value="PEPTIDASE S8"/>
    <property type="match status" value="1"/>
</dbReference>
<dbReference type="InterPro" id="IPR034202">
    <property type="entry name" value="Subtilisin_Carlsberg-like"/>
</dbReference>
<keyword evidence="4 6" id="KW-0378">Hydrolase</keyword>
<evidence type="ECO:0000256" key="2">
    <source>
        <dbReference type="ARBA" id="ARBA00022670"/>
    </source>
</evidence>
<feature type="active site" description="Charge relay system" evidence="6">
    <location>
        <position position="317"/>
    </location>
</feature>
<dbReference type="GO" id="GO:0046872">
    <property type="term" value="F:metal ion binding"/>
    <property type="evidence" value="ECO:0007669"/>
    <property type="project" value="UniProtKB-KW"/>
</dbReference>
<proteinExistence type="inferred from homology"/>
<dbReference type="InterPro" id="IPR000209">
    <property type="entry name" value="Peptidase_S8/S53_dom"/>
</dbReference>
<feature type="active site" description="Charge relay system" evidence="6">
    <location>
        <position position="165"/>
    </location>
</feature>
<gene>
    <name evidence="9" type="ORF">G4D63_11110</name>
</gene>
<dbReference type="Pfam" id="PF00082">
    <property type="entry name" value="Peptidase_S8"/>
    <property type="match status" value="1"/>
</dbReference>
<evidence type="ECO:0000256" key="7">
    <source>
        <dbReference type="RuleBase" id="RU003355"/>
    </source>
</evidence>
<dbReference type="PROSITE" id="PS00138">
    <property type="entry name" value="SUBTILASE_SER"/>
    <property type="match status" value="1"/>
</dbReference>
<dbReference type="GO" id="GO:0004252">
    <property type="term" value="F:serine-type endopeptidase activity"/>
    <property type="evidence" value="ECO:0007669"/>
    <property type="project" value="UniProtKB-UniRule"/>
</dbReference>
<dbReference type="RefSeq" id="WP_163179726.1">
    <property type="nucleotide sequence ID" value="NZ_JAAIWM010000003.1"/>
</dbReference>
<evidence type="ECO:0000256" key="1">
    <source>
        <dbReference type="ARBA" id="ARBA00011073"/>
    </source>
</evidence>
<dbReference type="Proteomes" id="UP000481043">
    <property type="component" value="Unassembled WGS sequence"/>
</dbReference>